<dbReference type="OrthoDB" id="9788090at2"/>
<evidence type="ECO:0000313" key="6">
    <source>
        <dbReference type="Proteomes" id="UP000316095"/>
    </source>
</evidence>
<dbReference type="CDD" id="cd17563">
    <property type="entry name" value="REC_RegA-like"/>
    <property type="match status" value="1"/>
</dbReference>
<dbReference type="PANTHER" id="PTHR44591:SF14">
    <property type="entry name" value="PROTEIN PILG"/>
    <property type="match status" value="1"/>
</dbReference>
<keyword evidence="6" id="KW-1185">Reference proteome</keyword>
<feature type="modified residue" description="4-aspartylphosphate" evidence="3">
    <location>
        <position position="58"/>
    </location>
</feature>
<dbReference type="InterPro" id="IPR009057">
    <property type="entry name" value="Homeodomain-like_sf"/>
</dbReference>
<dbReference type="InterPro" id="IPR011006">
    <property type="entry name" value="CheY-like_superfamily"/>
</dbReference>
<dbReference type="InterPro" id="IPR002197">
    <property type="entry name" value="HTH_Fis"/>
</dbReference>
<evidence type="ECO:0000256" key="1">
    <source>
        <dbReference type="ARBA" id="ARBA00022553"/>
    </source>
</evidence>
<dbReference type="GO" id="GO:0000160">
    <property type="term" value="P:phosphorelay signal transduction system"/>
    <property type="evidence" value="ECO:0007669"/>
    <property type="project" value="UniProtKB-KW"/>
</dbReference>
<sequence>MIQDGLRELFLIVDDDEMLRSRLARAIQSRGFRAVVAADYDEAVQFIHHEKPQYALVDLNMTGRSGLELLETITQISPNTRCVMLTGYGSITTAVEAMRAGAWNYVTKPADTDKILSAFTTLPDRGNRSVEIQYKPQTLAETEWEHIQRVLADCGENISEAARQLGIPRRTLQRKLKKRAP</sequence>
<accession>A0A5C5XFM1</accession>
<keyword evidence="2" id="KW-0902">Two-component regulatory system</keyword>
<dbReference type="PROSITE" id="PS50110">
    <property type="entry name" value="RESPONSE_REGULATORY"/>
    <property type="match status" value="1"/>
</dbReference>
<dbReference type="Gene3D" id="3.40.50.2300">
    <property type="match status" value="1"/>
</dbReference>
<feature type="domain" description="Response regulatory" evidence="4">
    <location>
        <begin position="9"/>
        <end position="123"/>
    </location>
</feature>
<dbReference type="AlphaFoldDB" id="A0A5C5XFM1"/>
<dbReference type="GO" id="GO:0043565">
    <property type="term" value="F:sequence-specific DNA binding"/>
    <property type="evidence" value="ECO:0007669"/>
    <property type="project" value="InterPro"/>
</dbReference>
<dbReference type="InterPro" id="IPR001789">
    <property type="entry name" value="Sig_transdc_resp-reg_receiver"/>
</dbReference>
<name>A0A5C5XFM1_9PLAN</name>
<dbReference type="SUPFAM" id="SSF52172">
    <property type="entry name" value="CheY-like"/>
    <property type="match status" value="1"/>
</dbReference>
<dbReference type="PRINTS" id="PR01590">
    <property type="entry name" value="HTHFIS"/>
</dbReference>
<evidence type="ECO:0000256" key="2">
    <source>
        <dbReference type="ARBA" id="ARBA00023012"/>
    </source>
</evidence>
<dbReference type="Pfam" id="PF02954">
    <property type="entry name" value="HTH_8"/>
    <property type="match status" value="1"/>
</dbReference>
<dbReference type="Gene3D" id="1.10.10.60">
    <property type="entry name" value="Homeodomain-like"/>
    <property type="match status" value="1"/>
</dbReference>
<gene>
    <name evidence="5" type="primary">regA</name>
    <name evidence="5" type="ORF">Pan54_23300</name>
</gene>
<dbReference type="Pfam" id="PF00072">
    <property type="entry name" value="Response_reg"/>
    <property type="match status" value="1"/>
</dbReference>
<evidence type="ECO:0000259" key="4">
    <source>
        <dbReference type="PROSITE" id="PS50110"/>
    </source>
</evidence>
<dbReference type="Proteomes" id="UP000316095">
    <property type="component" value="Unassembled WGS sequence"/>
</dbReference>
<evidence type="ECO:0000256" key="3">
    <source>
        <dbReference type="PROSITE-ProRule" id="PRU00169"/>
    </source>
</evidence>
<protein>
    <submittedName>
        <fullName evidence="5">Photosynthetic apparatus regulatory protein RegA</fullName>
    </submittedName>
</protein>
<evidence type="ECO:0000313" key="5">
    <source>
        <dbReference type="EMBL" id="TWT61594.1"/>
    </source>
</evidence>
<dbReference type="SUPFAM" id="SSF46689">
    <property type="entry name" value="Homeodomain-like"/>
    <property type="match status" value="1"/>
</dbReference>
<reference evidence="5 6" key="1">
    <citation type="submission" date="2019-02" db="EMBL/GenBank/DDBJ databases">
        <title>Deep-cultivation of Planctomycetes and their phenomic and genomic characterization uncovers novel biology.</title>
        <authorList>
            <person name="Wiegand S."/>
            <person name="Jogler M."/>
            <person name="Boedeker C."/>
            <person name="Pinto D."/>
            <person name="Vollmers J."/>
            <person name="Rivas-Marin E."/>
            <person name="Kohn T."/>
            <person name="Peeters S.H."/>
            <person name="Heuer A."/>
            <person name="Rast P."/>
            <person name="Oberbeckmann S."/>
            <person name="Bunk B."/>
            <person name="Jeske O."/>
            <person name="Meyerdierks A."/>
            <person name="Storesund J.E."/>
            <person name="Kallscheuer N."/>
            <person name="Luecker S."/>
            <person name="Lage O.M."/>
            <person name="Pohl T."/>
            <person name="Merkel B.J."/>
            <person name="Hornburger P."/>
            <person name="Mueller R.-W."/>
            <person name="Bruemmer F."/>
            <person name="Labrenz M."/>
            <person name="Spormann A.M."/>
            <person name="Op Den Camp H."/>
            <person name="Overmann J."/>
            <person name="Amann R."/>
            <person name="Jetten M.S.M."/>
            <person name="Mascher T."/>
            <person name="Medema M.H."/>
            <person name="Devos D.P."/>
            <person name="Kaster A.-K."/>
            <person name="Ovreas L."/>
            <person name="Rohde M."/>
            <person name="Galperin M.Y."/>
            <person name="Jogler C."/>
        </authorList>
    </citation>
    <scope>NUCLEOTIDE SEQUENCE [LARGE SCALE GENOMIC DNA]</scope>
    <source>
        <strain evidence="5 6">Pan54</strain>
    </source>
</reference>
<comment type="caution">
    <text evidence="5">The sequence shown here is derived from an EMBL/GenBank/DDBJ whole genome shotgun (WGS) entry which is preliminary data.</text>
</comment>
<proteinExistence type="predicted"/>
<organism evidence="5 6">
    <name type="scientific">Rubinisphaera italica</name>
    <dbReference type="NCBI Taxonomy" id="2527969"/>
    <lineage>
        <taxon>Bacteria</taxon>
        <taxon>Pseudomonadati</taxon>
        <taxon>Planctomycetota</taxon>
        <taxon>Planctomycetia</taxon>
        <taxon>Planctomycetales</taxon>
        <taxon>Planctomycetaceae</taxon>
        <taxon>Rubinisphaera</taxon>
    </lineage>
</organism>
<dbReference type="SMART" id="SM00448">
    <property type="entry name" value="REC"/>
    <property type="match status" value="1"/>
</dbReference>
<dbReference type="PANTHER" id="PTHR44591">
    <property type="entry name" value="STRESS RESPONSE REGULATOR PROTEIN 1"/>
    <property type="match status" value="1"/>
</dbReference>
<keyword evidence="1 3" id="KW-0597">Phosphoprotein</keyword>
<dbReference type="InterPro" id="IPR050595">
    <property type="entry name" value="Bact_response_regulator"/>
</dbReference>
<dbReference type="EMBL" id="SJPG01000001">
    <property type="protein sequence ID" value="TWT61594.1"/>
    <property type="molecule type" value="Genomic_DNA"/>
</dbReference>